<evidence type="ECO:0000313" key="2">
    <source>
        <dbReference type="EMBL" id="MBE1160665.1"/>
    </source>
</evidence>
<protein>
    <submittedName>
        <fullName evidence="2">Uncharacterized protein</fullName>
    </submittedName>
</protein>
<dbReference type="Proteomes" id="UP000651010">
    <property type="component" value="Unassembled WGS sequence"/>
</dbReference>
<dbReference type="EMBL" id="JACZZA010000005">
    <property type="protein sequence ID" value="MBE1160665.1"/>
    <property type="molecule type" value="Genomic_DNA"/>
</dbReference>
<accession>A0ABR9G9F7</accession>
<feature type="chain" id="PRO_5046029838" evidence="1">
    <location>
        <begin position="25"/>
        <end position="502"/>
    </location>
</feature>
<proteinExistence type="predicted"/>
<organism evidence="2 3">
    <name type="scientific">Dyella acidiphila</name>
    <dbReference type="NCBI Taxonomy" id="2775866"/>
    <lineage>
        <taxon>Bacteria</taxon>
        <taxon>Pseudomonadati</taxon>
        <taxon>Pseudomonadota</taxon>
        <taxon>Gammaproteobacteria</taxon>
        <taxon>Lysobacterales</taxon>
        <taxon>Rhodanobacteraceae</taxon>
        <taxon>Dyella</taxon>
    </lineage>
</organism>
<name>A0ABR9G9F7_9GAMM</name>
<sequence length="502" mass="53563">MKPILTTLAAVCAAACLISPATQASASKDPDQKYIEVCNNFSHQTLWLTLSATQPGKSEVRWLSGKAITPKTCFEPPALSPDRWNAGRAYIFLADPATLSNPYAVAGNYQLAEYTFRGPAGSGGTHGEGVGYDFSAVDSVHSGLPLAVEAADDDGDPASAMPYTGNPMTADYDEDTNKLRAAFEKFIDAGWPYFKDSSAQGKYYKIPGGYNLFAEANVHAYAYAKTAAKPITPASVANRWLYWLQSSVDQLCPAQSAPSQAFCKDYQHSVATVWSAFAANARNNGVLDPSAVDIAEHITGFVPFGNGSNWSGIDAQIGPLWTALASGLPSPTYMLDPQYATLKYPDYDSPYNLDPYVTAVHKDFGLNIYAFSIDDALGYFDAPTQNKLFIAVGGLHGLPNKTQAKPPVHSLYHANFGAGWSSVSACGNTTALDPANGSSTPLVIDRRVACEITYQDTHAHSVHFSVSLGADKALTLSPCAGDKQVCQAIYVDGDDVQGPSDP</sequence>
<feature type="signal peptide" evidence="1">
    <location>
        <begin position="1"/>
        <end position="24"/>
    </location>
</feature>
<keyword evidence="3" id="KW-1185">Reference proteome</keyword>
<evidence type="ECO:0000313" key="3">
    <source>
        <dbReference type="Proteomes" id="UP000651010"/>
    </source>
</evidence>
<evidence type="ECO:0000256" key="1">
    <source>
        <dbReference type="SAM" id="SignalP"/>
    </source>
</evidence>
<dbReference type="RefSeq" id="WP_192555528.1">
    <property type="nucleotide sequence ID" value="NZ_JACZZA010000005.1"/>
</dbReference>
<reference evidence="2 3" key="1">
    <citation type="submission" date="2020-09" db="EMBL/GenBank/DDBJ databases">
        <title>Dyella sp. 7MK23 isolated from forest soil.</title>
        <authorList>
            <person name="Fu J."/>
        </authorList>
    </citation>
    <scope>NUCLEOTIDE SEQUENCE [LARGE SCALE GENOMIC DNA]</scope>
    <source>
        <strain evidence="2 3">7MK23</strain>
    </source>
</reference>
<keyword evidence="1" id="KW-0732">Signal</keyword>
<gene>
    <name evidence="2" type="ORF">IGX34_09715</name>
</gene>
<comment type="caution">
    <text evidence="2">The sequence shown here is derived from an EMBL/GenBank/DDBJ whole genome shotgun (WGS) entry which is preliminary data.</text>
</comment>